<dbReference type="EMBL" id="WOCE01000019">
    <property type="protein sequence ID" value="KAE9592381.1"/>
    <property type="molecule type" value="Genomic_DNA"/>
</dbReference>
<evidence type="ECO:0008006" key="4">
    <source>
        <dbReference type="Google" id="ProtNLM"/>
    </source>
</evidence>
<dbReference type="AlphaFoldDB" id="A0A6A4NTM0"/>
<feature type="signal peptide" evidence="1">
    <location>
        <begin position="1"/>
        <end position="22"/>
    </location>
</feature>
<reference evidence="3" key="1">
    <citation type="journal article" date="2020" name="Nat. Commun.">
        <title>Genome sequence of the cluster root forming white lupin.</title>
        <authorList>
            <person name="Hufnagel B."/>
            <person name="Marques A."/>
            <person name="Soriano A."/>
            <person name="Marques L."/>
            <person name="Divol F."/>
            <person name="Doumas P."/>
            <person name="Sallet E."/>
            <person name="Mancinotti D."/>
            <person name="Carrere S."/>
            <person name="Marande W."/>
            <person name="Arribat S."/>
            <person name="Keller J."/>
            <person name="Huneau C."/>
            <person name="Blein T."/>
            <person name="Aime D."/>
            <person name="Laguerre M."/>
            <person name="Taylor J."/>
            <person name="Schubert V."/>
            <person name="Nelson M."/>
            <person name="Geu-Flores F."/>
            <person name="Crespi M."/>
            <person name="Gallardo-Guerrero K."/>
            <person name="Delaux P.-M."/>
            <person name="Salse J."/>
            <person name="Berges H."/>
            <person name="Guyot R."/>
            <person name="Gouzy J."/>
            <person name="Peret B."/>
        </authorList>
    </citation>
    <scope>NUCLEOTIDE SEQUENCE [LARGE SCALE GENOMIC DNA]</scope>
    <source>
        <strain evidence="3">cv. Amiga</strain>
    </source>
</reference>
<protein>
    <recommendedName>
        <fullName evidence="4">Secreted protein</fullName>
    </recommendedName>
</protein>
<accession>A0A6A4NTM0</accession>
<keyword evidence="3" id="KW-1185">Reference proteome</keyword>
<proteinExistence type="predicted"/>
<name>A0A6A4NTM0_LUPAL</name>
<dbReference type="Proteomes" id="UP000447434">
    <property type="component" value="Chromosome 19"/>
</dbReference>
<feature type="chain" id="PRO_5025601332" description="Secreted protein" evidence="1">
    <location>
        <begin position="23"/>
        <end position="85"/>
    </location>
</feature>
<sequence>MILLKFLLLLFILLSSRLNVKTFSPRVMQFRHEDDDGLFLRESSSVFCFRNIFVNFMYSSCKSLKADYNSEEENGIDSFTFSSSE</sequence>
<evidence type="ECO:0000256" key="1">
    <source>
        <dbReference type="SAM" id="SignalP"/>
    </source>
</evidence>
<comment type="caution">
    <text evidence="2">The sequence shown here is derived from an EMBL/GenBank/DDBJ whole genome shotgun (WGS) entry which is preliminary data.</text>
</comment>
<gene>
    <name evidence="2" type="ORF">Lalb_Chr19g0128711</name>
</gene>
<evidence type="ECO:0000313" key="3">
    <source>
        <dbReference type="Proteomes" id="UP000447434"/>
    </source>
</evidence>
<evidence type="ECO:0000313" key="2">
    <source>
        <dbReference type="EMBL" id="KAE9592381.1"/>
    </source>
</evidence>
<keyword evidence="1" id="KW-0732">Signal</keyword>
<organism evidence="2 3">
    <name type="scientific">Lupinus albus</name>
    <name type="common">White lupine</name>
    <name type="synonym">Lupinus termis</name>
    <dbReference type="NCBI Taxonomy" id="3870"/>
    <lineage>
        <taxon>Eukaryota</taxon>
        <taxon>Viridiplantae</taxon>
        <taxon>Streptophyta</taxon>
        <taxon>Embryophyta</taxon>
        <taxon>Tracheophyta</taxon>
        <taxon>Spermatophyta</taxon>
        <taxon>Magnoliopsida</taxon>
        <taxon>eudicotyledons</taxon>
        <taxon>Gunneridae</taxon>
        <taxon>Pentapetalae</taxon>
        <taxon>rosids</taxon>
        <taxon>fabids</taxon>
        <taxon>Fabales</taxon>
        <taxon>Fabaceae</taxon>
        <taxon>Papilionoideae</taxon>
        <taxon>50 kb inversion clade</taxon>
        <taxon>genistoids sensu lato</taxon>
        <taxon>core genistoids</taxon>
        <taxon>Genisteae</taxon>
        <taxon>Lupinus</taxon>
    </lineage>
</organism>